<dbReference type="VEuPathDB" id="VectorBase:PPAPM1_000765"/>
<dbReference type="GO" id="GO:0005886">
    <property type="term" value="C:plasma membrane"/>
    <property type="evidence" value="ECO:0007669"/>
    <property type="project" value="UniProtKB-SubCell"/>
</dbReference>
<keyword evidence="4" id="KW-0812">Transmembrane</keyword>
<reference evidence="12" key="1">
    <citation type="submission" date="2022-08" db="UniProtKB">
        <authorList>
            <consortium name="EnsemblMetazoa"/>
        </authorList>
    </citation>
    <scope>IDENTIFICATION</scope>
    <source>
        <strain evidence="12">Israel</strain>
    </source>
</reference>
<dbReference type="PANTHER" id="PTHR24248">
    <property type="entry name" value="ADRENERGIC RECEPTOR-RELATED G-PROTEIN COUPLED RECEPTOR"/>
    <property type="match status" value="1"/>
</dbReference>
<evidence type="ECO:0000256" key="5">
    <source>
        <dbReference type="ARBA" id="ARBA00022989"/>
    </source>
</evidence>
<protein>
    <recommendedName>
        <fullName evidence="11">G-protein coupled receptors family 1 profile domain-containing protein</fullName>
    </recommendedName>
</protein>
<name>A0A1B0D833_PHLPP</name>
<sequence>MILVVWILALAITCPPILGWYEPGRRDLVECRYNQNEGYVVFSAMGSFFIPMTVMIYVYVKISCVVASRHDHMAEIEVHKVSLMT</sequence>
<evidence type="ECO:0000256" key="8">
    <source>
        <dbReference type="ARBA" id="ARBA00023157"/>
    </source>
</evidence>
<dbReference type="Gene3D" id="1.20.1070.10">
    <property type="entry name" value="Rhodopsin 7-helix transmembrane proteins"/>
    <property type="match status" value="1"/>
</dbReference>
<keyword evidence="5" id="KW-1133">Transmembrane helix</keyword>
<feature type="domain" description="G-protein coupled receptors family 1 profile" evidence="11">
    <location>
        <begin position="1"/>
        <end position="85"/>
    </location>
</feature>
<evidence type="ECO:0000256" key="1">
    <source>
        <dbReference type="ARBA" id="ARBA00004651"/>
    </source>
</evidence>
<dbReference type="VEuPathDB" id="VectorBase:PPAI003706"/>
<evidence type="ECO:0000256" key="2">
    <source>
        <dbReference type="ARBA" id="ARBA00010663"/>
    </source>
</evidence>
<comment type="similarity">
    <text evidence="2">Belongs to the G-protein coupled receptor 1 family.</text>
</comment>
<keyword evidence="3" id="KW-1003">Cell membrane</keyword>
<keyword evidence="7" id="KW-0472">Membrane</keyword>
<keyword evidence="8" id="KW-1015">Disulfide bond</keyword>
<dbReference type="SUPFAM" id="SSF81321">
    <property type="entry name" value="Family A G protein-coupled receptor-like"/>
    <property type="match status" value="1"/>
</dbReference>
<dbReference type="PANTHER" id="PTHR24248:SF199">
    <property type="entry name" value="IP13425P-RELATED"/>
    <property type="match status" value="1"/>
</dbReference>
<comment type="subcellular location">
    <subcellularLocation>
        <location evidence="1">Cell membrane</location>
        <topology evidence="1">Multi-pass membrane protein</topology>
    </subcellularLocation>
</comment>
<keyword evidence="6" id="KW-0297">G-protein coupled receptor</keyword>
<dbReference type="GO" id="GO:0043410">
    <property type="term" value="P:positive regulation of MAPK cascade"/>
    <property type="evidence" value="ECO:0007669"/>
    <property type="project" value="TreeGrafter"/>
</dbReference>
<dbReference type="GO" id="GO:0004993">
    <property type="term" value="F:G protein-coupled serotonin receptor activity"/>
    <property type="evidence" value="ECO:0007669"/>
    <property type="project" value="UniProtKB-ARBA"/>
</dbReference>
<evidence type="ECO:0000313" key="12">
    <source>
        <dbReference type="EnsemblMetazoa" id="PPAI003706-PA"/>
    </source>
</evidence>
<keyword evidence="13" id="KW-1185">Reference proteome</keyword>
<dbReference type="Proteomes" id="UP000092462">
    <property type="component" value="Unassembled WGS sequence"/>
</dbReference>
<keyword evidence="10" id="KW-0807">Transducer</keyword>
<evidence type="ECO:0000256" key="7">
    <source>
        <dbReference type="ARBA" id="ARBA00023136"/>
    </source>
</evidence>
<evidence type="ECO:0000256" key="3">
    <source>
        <dbReference type="ARBA" id="ARBA00022475"/>
    </source>
</evidence>
<dbReference type="PROSITE" id="PS50262">
    <property type="entry name" value="G_PROTEIN_RECEP_F1_2"/>
    <property type="match status" value="1"/>
</dbReference>
<evidence type="ECO:0000256" key="6">
    <source>
        <dbReference type="ARBA" id="ARBA00023040"/>
    </source>
</evidence>
<dbReference type="EMBL" id="AJVK01036245">
    <property type="status" value="NOT_ANNOTATED_CDS"/>
    <property type="molecule type" value="Genomic_DNA"/>
</dbReference>
<evidence type="ECO:0000313" key="13">
    <source>
        <dbReference type="Proteomes" id="UP000092462"/>
    </source>
</evidence>
<organism evidence="12 13">
    <name type="scientific">Phlebotomus papatasi</name>
    <name type="common">Sandfly</name>
    <dbReference type="NCBI Taxonomy" id="29031"/>
    <lineage>
        <taxon>Eukaryota</taxon>
        <taxon>Metazoa</taxon>
        <taxon>Ecdysozoa</taxon>
        <taxon>Arthropoda</taxon>
        <taxon>Hexapoda</taxon>
        <taxon>Insecta</taxon>
        <taxon>Pterygota</taxon>
        <taxon>Neoptera</taxon>
        <taxon>Endopterygota</taxon>
        <taxon>Diptera</taxon>
        <taxon>Nematocera</taxon>
        <taxon>Psychodoidea</taxon>
        <taxon>Psychodidae</taxon>
        <taxon>Phlebotomus</taxon>
        <taxon>Phlebotomus</taxon>
    </lineage>
</organism>
<dbReference type="EnsemblMetazoa" id="PPAI003706-RA">
    <property type="protein sequence ID" value="PPAI003706-PA"/>
    <property type="gene ID" value="PPAI003706"/>
</dbReference>
<evidence type="ECO:0000256" key="4">
    <source>
        <dbReference type="ARBA" id="ARBA00022692"/>
    </source>
</evidence>
<proteinExistence type="inferred from homology"/>
<evidence type="ECO:0000256" key="10">
    <source>
        <dbReference type="ARBA" id="ARBA00023224"/>
    </source>
</evidence>
<dbReference type="Pfam" id="PF00001">
    <property type="entry name" value="7tm_1"/>
    <property type="match status" value="1"/>
</dbReference>
<dbReference type="InterPro" id="IPR017452">
    <property type="entry name" value="GPCR_Rhodpsn_7TM"/>
</dbReference>
<evidence type="ECO:0000256" key="9">
    <source>
        <dbReference type="ARBA" id="ARBA00023170"/>
    </source>
</evidence>
<dbReference type="AlphaFoldDB" id="A0A1B0D833"/>
<evidence type="ECO:0000259" key="11">
    <source>
        <dbReference type="PROSITE" id="PS50262"/>
    </source>
</evidence>
<dbReference type="InterPro" id="IPR000276">
    <property type="entry name" value="GPCR_Rhodpsn"/>
</dbReference>
<dbReference type="GO" id="GO:0071880">
    <property type="term" value="P:adenylate cyclase-activating adrenergic receptor signaling pathway"/>
    <property type="evidence" value="ECO:0007669"/>
    <property type="project" value="TreeGrafter"/>
</dbReference>
<keyword evidence="9" id="KW-0675">Receptor</keyword>
<accession>A0A1B0D833</accession>